<reference evidence="1 2" key="1">
    <citation type="submission" date="2024-04" db="EMBL/GenBank/DDBJ databases">
        <authorList>
            <person name="Waldvogel A.-M."/>
            <person name="Schoenle A."/>
        </authorList>
    </citation>
    <scope>NUCLEOTIDE SEQUENCE [LARGE SCALE GENOMIC DNA]</scope>
</reference>
<protein>
    <submittedName>
        <fullName evidence="1">Uncharacterized protein</fullName>
    </submittedName>
</protein>
<sequence length="97" mass="10814">MDNKQQFVCPGESGRGDSRMTLMHGTVAKCRKTDGCGVTSVAPLVPSWFERTEEEKHRPYYSCFVSTSIQRWTLLVGEMSAGGKLSACEEKRHIITS</sequence>
<keyword evidence="2" id="KW-1185">Reference proteome</keyword>
<dbReference type="AlphaFoldDB" id="A0AAV2L8U7"/>
<accession>A0AAV2L8U7</accession>
<evidence type="ECO:0000313" key="2">
    <source>
        <dbReference type="Proteomes" id="UP001497482"/>
    </source>
</evidence>
<dbReference type="EMBL" id="OZ035843">
    <property type="protein sequence ID" value="CAL1596981.1"/>
    <property type="molecule type" value="Genomic_DNA"/>
</dbReference>
<name>A0AAV2L8U7_KNICA</name>
<dbReference type="Proteomes" id="UP001497482">
    <property type="component" value="Chromosome 21"/>
</dbReference>
<evidence type="ECO:0000313" key="1">
    <source>
        <dbReference type="EMBL" id="CAL1596981.1"/>
    </source>
</evidence>
<gene>
    <name evidence="1" type="ORF">KC01_LOCUS25567</name>
</gene>
<proteinExistence type="predicted"/>
<organism evidence="1 2">
    <name type="scientific">Knipowitschia caucasica</name>
    <name type="common">Caucasian dwarf goby</name>
    <name type="synonym">Pomatoschistus caucasicus</name>
    <dbReference type="NCBI Taxonomy" id="637954"/>
    <lineage>
        <taxon>Eukaryota</taxon>
        <taxon>Metazoa</taxon>
        <taxon>Chordata</taxon>
        <taxon>Craniata</taxon>
        <taxon>Vertebrata</taxon>
        <taxon>Euteleostomi</taxon>
        <taxon>Actinopterygii</taxon>
        <taxon>Neopterygii</taxon>
        <taxon>Teleostei</taxon>
        <taxon>Neoteleostei</taxon>
        <taxon>Acanthomorphata</taxon>
        <taxon>Gobiaria</taxon>
        <taxon>Gobiiformes</taxon>
        <taxon>Gobioidei</taxon>
        <taxon>Gobiidae</taxon>
        <taxon>Gobiinae</taxon>
        <taxon>Knipowitschia</taxon>
    </lineage>
</organism>